<protein>
    <recommendedName>
        <fullName evidence="3">DUF2336 domain-containing protein</fullName>
    </recommendedName>
</protein>
<dbReference type="AlphaFoldDB" id="I4YNG9"/>
<dbReference type="PATRIC" id="fig|864069.3.peg.6676"/>
<dbReference type="EMBL" id="JH660647">
    <property type="protein sequence ID" value="EIM25511.1"/>
    <property type="molecule type" value="Genomic_DNA"/>
</dbReference>
<sequence>MALSASPDLWSNLSGFGSSDSSSEARAALLKVNAEMFVAAAARDRESIETFETLVLGFLPKTDTATRRELARILTPCPDTPASIMDYLARHSSGAVDAPHPRHAVPPPSGERLLATPDGRLVLAAQPDLDPATIHRLLVLRESAVEDALAANPALLPDTAPFAELTRRSHRRPALAAILLDRADLPTAIQAALYLSASRERGQAIRERIVASLAHRRVSLSFTLAEQDLADLLAAALKGDDHRLETILTTLFAFPANTEWRLLEIGRHRLLALALNVLGVPRRDAVRIFLNLHPALSHSLSAIRALVQEMRDIPGPVALALIECILDVRTLSGEALA</sequence>
<dbReference type="STRING" id="864069.MicloDRAFT_00062380"/>
<dbReference type="eggNOG" id="COG5330">
    <property type="taxonomic scope" value="Bacteria"/>
</dbReference>
<dbReference type="RefSeq" id="WP_009493970.1">
    <property type="nucleotide sequence ID" value="NZ_CP141048.1"/>
</dbReference>
<dbReference type="OrthoDB" id="8455292at2"/>
<dbReference type="Proteomes" id="UP000003947">
    <property type="component" value="Unassembled WGS sequence"/>
</dbReference>
<reference evidence="1 2" key="1">
    <citation type="submission" date="2012-02" db="EMBL/GenBank/DDBJ databases">
        <title>Improved High-Quality Draft sequence of Microvirga sp. WSM3557.</title>
        <authorList>
            <consortium name="US DOE Joint Genome Institute"/>
            <person name="Lucas S."/>
            <person name="Han J."/>
            <person name="Lapidus A."/>
            <person name="Cheng J.-F."/>
            <person name="Goodwin L."/>
            <person name="Pitluck S."/>
            <person name="Peters L."/>
            <person name="Zhang X."/>
            <person name="Detter J.C."/>
            <person name="Han C."/>
            <person name="Tapia R."/>
            <person name="Land M."/>
            <person name="Hauser L."/>
            <person name="Kyrpides N."/>
            <person name="Ivanova N."/>
            <person name="Pagani I."/>
            <person name="Brau L."/>
            <person name="Yates R."/>
            <person name="O'Hara G."/>
            <person name="Rui T."/>
            <person name="Howieson J."/>
            <person name="Reeve W."/>
            <person name="Woyke T."/>
        </authorList>
    </citation>
    <scope>NUCLEOTIDE SEQUENCE [LARGE SCALE GENOMIC DNA]</scope>
    <source>
        <strain evidence="1 2">WSM3557</strain>
    </source>
</reference>
<gene>
    <name evidence="1" type="ORF">MicloDRAFT_00062380</name>
</gene>
<evidence type="ECO:0008006" key="3">
    <source>
        <dbReference type="Google" id="ProtNLM"/>
    </source>
</evidence>
<evidence type="ECO:0000313" key="1">
    <source>
        <dbReference type="EMBL" id="EIM25511.1"/>
    </source>
</evidence>
<organism evidence="1 2">
    <name type="scientific">Microvirga lotononidis</name>
    <dbReference type="NCBI Taxonomy" id="864069"/>
    <lineage>
        <taxon>Bacteria</taxon>
        <taxon>Pseudomonadati</taxon>
        <taxon>Pseudomonadota</taxon>
        <taxon>Alphaproteobacteria</taxon>
        <taxon>Hyphomicrobiales</taxon>
        <taxon>Methylobacteriaceae</taxon>
        <taxon>Microvirga</taxon>
    </lineage>
</organism>
<dbReference type="HOGENOM" id="CLU_735305_0_0_5"/>
<evidence type="ECO:0000313" key="2">
    <source>
        <dbReference type="Proteomes" id="UP000003947"/>
    </source>
</evidence>
<name>I4YNG9_9HYPH</name>
<proteinExistence type="predicted"/>
<keyword evidence="2" id="KW-1185">Reference proteome</keyword>
<accession>I4YNG9</accession>